<evidence type="ECO:0000313" key="3">
    <source>
        <dbReference type="Proteomes" id="UP000234585"/>
    </source>
</evidence>
<keyword evidence="3" id="KW-1185">Reference proteome</keyword>
<keyword evidence="1" id="KW-0812">Transmembrane</keyword>
<dbReference type="Proteomes" id="UP000234585">
    <property type="component" value="Unassembled WGS sequence"/>
</dbReference>
<protein>
    <submittedName>
        <fullName evidence="2">Uncharacterized protein</fullName>
    </submittedName>
</protein>
<dbReference type="EMBL" id="KZ559134">
    <property type="protein sequence ID" value="PLB38618.1"/>
    <property type="molecule type" value="Genomic_DNA"/>
</dbReference>
<keyword evidence="1" id="KW-1133">Transmembrane helix</keyword>
<accession>A0A2I2FDB5</accession>
<feature type="transmembrane region" description="Helical" evidence="1">
    <location>
        <begin position="17"/>
        <end position="36"/>
    </location>
</feature>
<proteinExistence type="predicted"/>
<organism evidence="2 3">
    <name type="scientific">Aspergillus candidus</name>
    <dbReference type="NCBI Taxonomy" id="41067"/>
    <lineage>
        <taxon>Eukaryota</taxon>
        <taxon>Fungi</taxon>
        <taxon>Dikarya</taxon>
        <taxon>Ascomycota</taxon>
        <taxon>Pezizomycotina</taxon>
        <taxon>Eurotiomycetes</taxon>
        <taxon>Eurotiomycetidae</taxon>
        <taxon>Eurotiales</taxon>
        <taxon>Aspergillaceae</taxon>
        <taxon>Aspergillus</taxon>
        <taxon>Aspergillus subgen. Circumdati</taxon>
    </lineage>
</organism>
<dbReference type="AlphaFoldDB" id="A0A2I2FDB5"/>
<keyword evidence="1" id="KW-0472">Membrane</keyword>
<evidence type="ECO:0000256" key="1">
    <source>
        <dbReference type="SAM" id="Phobius"/>
    </source>
</evidence>
<gene>
    <name evidence="2" type="ORF">BDW47DRAFT_104570</name>
</gene>
<evidence type="ECO:0000313" key="2">
    <source>
        <dbReference type="EMBL" id="PLB38618.1"/>
    </source>
</evidence>
<name>A0A2I2FDB5_ASPCN</name>
<sequence length="61" mass="6611">MPGGISEHLDSVLFRKMILNILSCLGLTAVGVSYVGPASYSTYLLFVICRLRVEIKGLGHT</sequence>
<dbReference type="GeneID" id="36519516"/>
<reference evidence="2 3" key="1">
    <citation type="submission" date="2017-12" db="EMBL/GenBank/DDBJ databases">
        <authorList>
            <consortium name="DOE Joint Genome Institute"/>
            <person name="Haridas S."/>
            <person name="Kjaerbolling I."/>
            <person name="Vesth T.C."/>
            <person name="Frisvad J.C."/>
            <person name="Nybo J.L."/>
            <person name="Theobald S."/>
            <person name="Kuo A."/>
            <person name="Bowyer P."/>
            <person name="Matsuda Y."/>
            <person name="Mondo S."/>
            <person name="Lyhne E.K."/>
            <person name="Kogle M.E."/>
            <person name="Clum A."/>
            <person name="Lipzen A."/>
            <person name="Salamov A."/>
            <person name="Ngan C.Y."/>
            <person name="Daum C."/>
            <person name="Chiniquy J."/>
            <person name="Barry K."/>
            <person name="LaButti K."/>
            <person name="Simmons B.A."/>
            <person name="Magnuson J.K."/>
            <person name="Mortensen U.H."/>
            <person name="Larsen T.O."/>
            <person name="Grigoriev I.V."/>
            <person name="Baker S.E."/>
            <person name="Andersen M.R."/>
            <person name="Nordberg H.P."/>
            <person name="Cantor M.N."/>
            <person name="Hua S.X."/>
        </authorList>
    </citation>
    <scope>NUCLEOTIDE SEQUENCE [LARGE SCALE GENOMIC DNA]</scope>
    <source>
        <strain evidence="2 3">CBS 102.13</strain>
    </source>
</reference>
<dbReference type="RefSeq" id="XP_024672630.1">
    <property type="nucleotide sequence ID" value="XM_024812356.1"/>
</dbReference>